<protein>
    <submittedName>
        <fullName evidence="2">Uncharacterized protein</fullName>
    </submittedName>
</protein>
<sequence length="120" mass="12749">LHSTGEVVGRNQRLVSWRSGLCAFLLAACGGGLVVLAVTLPHTLFPSLCSRCPSLHGGCSLAVSRFLGLCRLAWWAVGGSACRPSTWWRSEVAVPVVRQCLSRGYSVSLVVTPSCSFLTS</sequence>
<keyword evidence="1" id="KW-0472">Membrane</keyword>
<keyword evidence="1" id="KW-0812">Transmembrane</keyword>
<name>A0A843UFF8_COLES</name>
<dbReference type="AlphaFoldDB" id="A0A843UFF8"/>
<proteinExistence type="predicted"/>
<evidence type="ECO:0000313" key="2">
    <source>
        <dbReference type="EMBL" id="MQL79933.1"/>
    </source>
</evidence>
<comment type="caution">
    <text evidence="2">The sequence shown here is derived from an EMBL/GenBank/DDBJ whole genome shotgun (WGS) entry which is preliminary data.</text>
</comment>
<reference evidence="2" key="1">
    <citation type="submission" date="2017-07" db="EMBL/GenBank/DDBJ databases">
        <title>Taro Niue Genome Assembly and Annotation.</title>
        <authorList>
            <person name="Atibalentja N."/>
            <person name="Keating K."/>
            <person name="Fields C.J."/>
        </authorList>
    </citation>
    <scope>NUCLEOTIDE SEQUENCE</scope>
    <source>
        <strain evidence="2">Niue_2</strain>
        <tissue evidence="2">Leaf</tissue>
    </source>
</reference>
<accession>A0A843UFF8</accession>
<dbReference type="EMBL" id="NMUH01000483">
    <property type="protein sequence ID" value="MQL79933.1"/>
    <property type="molecule type" value="Genomic_DNA"/>
</dbReference>
<gene>
    <name evidence="2" type="ORF">Taro_012365</name>
</gene>
<evidence type="ECO:0000256" key="1">
    <source>
        <dbReference type="SAM" id="Phobius"/>
    </source>
</evidence>
<organism evidence="2 3">
    <name type="scientific">Colocasia esculenta</name>
    <name type="common">Wild taro</name>
    <name type="synonym">Arum esculentum</name>
    <dbReference type="NCBI Taxonomy" id="4460"/>
    <lineage>
        <taxon>Eukaryota</taxon>
        <taxon>Viridiplantae</taxon>
        <taxon>Streptophyta</taxon>
        <taxon>Embryophyta</taxon>
        <taxon>Tracheophyta</taxon>
        <taxon>Spermatophyta</taxon>
        <taxon>Magnoliopsida</taxon>
        <taxon>Liliopsida</taxon>
        <taxon>Araceae</taxon>
        <taxon>Aroideae</taxon>
        <taxon>Colocasieae</taxon>
        <taxon>Colocasia</taxon>
    </lineage>
</organism>
<keyword evidence="1" id="KW-1133">Transmembrane helix</keyword>
<feature type="non-terminal residue" evidence="2">
    <location>
        <position position="120"/>
    </location>
</feature>
<feature type="transmembrane region" description="Helical" evidence="1">
    <location>
        <begin position="21"/>
        <end position="45"/>
    </location>
</feature>
<dbReference type="Proteomes" id="UP000652761">
    <property type="component" value="Unassembled WGS sequence"/>
</dbReference>
<keyword evidence="3" id="KW-1185">Reference proteome</keyword>
<evidence type="ECO:0000313" key="3">
    <source>
        <dbReference type="Proteomes" id="UP000652761"/>
    </source>
</evidence>